<dbReference type="SUPFAM" id="SSF54637">
    <property type="entry name" value="Thioesterase/thiol ester dehydrase-isomerase"/>
    <property type="match status" value="1"/>
</dbReference>
<reference evidence="1 2" key="1">
    <citation type="submission" date="2017-06" db="EMBL/GenBank/DDBJ databases">
        <authorList>
            <person name="Kim H.J."/>
            <person name="Triplett B.A."/>
        </authorList>
    </citation>
    <scope>NUCLEOTIDE SEQUENCE [LARGE SCALE GENOMIC DNA]</scope>
    <source>
        <strain evidence="1 2">DSM 14713</strain>
    </source>
</reference>
<dbReference type="Gene3D" id="3.10.129.10">
    <property type="entry name" value="Hotdog Thioesterase"/>
    <property type="match status" value="1"/>
</dbReference>
<dbReference type="KEGG" id="mbd:MEBOL_000980"/>
<name>A0A250I8S7_9BACT</name>
<protein>
    <recommendedName>
        <fullName evidence="3">DUF4442 domain-containing protein</fullName>
    </recommendedName>
</protein>
<evidence type="ECO:0000313" key="1">
    <source>
        <dbReference type="EMBL" id="ATB27537.1"/>
    </source>
</evidence>
<evidence type="ECO:0000313" key="2">
    <source>
        <dbReference type="Proteomes" id="UP000217289"/>
    </source>
</evidence>
<dbReference type="AlphaFoldDB" id="A0A250I8S7"/>
<accession>A0A250I8S7</accession>
<dbReference type="EMBL" id="CP022163">
    <property type="protein sequence ID" value="ATB27537.1"/>
    <property type="molecule type" value="Genomic_DNA"/>
</dbReference>
<dbReference type="Proteomes" id="UP000217289">
    <property type="component" value="Chromosome"/>
</dbReference>
<sequence>MSMLHNLTRSLNQLATSETLRRAWSLLRHAPGGGVLMGQLIGGLAPYSGTIRPEVLVLEEGYVRVRMRDRRAVRNHLRSVHAIALMNLGEVATGMAVLSSLGEGMRGIITHLEMDYLKKARGSITAECRAPITTDGERREYDVQADLTDDAGEVVARARARWLIGPAMH</sequence>
<organism evidence="1 2">
    <name type="scientific">Melittangium boletus DSM 14713</name>
    <dbReference type="NCBI Taxonomy" id="1294270"/>
    <lineage>
        <taxon>Bacteria</taxon>
        <taxon>Pseudomonadati</taxon>
        <taxon>Myxococcota</taxon>
        <taxon>Myxococcia</taxon>
        <taxon>Myxococcales</taxon>
        <taxon>Cystobacterineae</taxon>
        <taxon>Archangiaceae</taxon>
        <taxon>Melittangium</taxon>
    </lineage>
</organism>
<gene>
    <name evidence="1" type="ORF">MEBOL_000980</name>
</gene>
<dbReference type="InterPro" id="IPR027961">
    <property type="entry name" value="DUF4442"/>
</dbReference>
<dbReference type="OrthoDB" id="793353at2"/>
<proteinExistence type="predicted"/>
<keyword evidence="2" id="KW-1185">Reference proteome</keyword>
<dbReference type="CDD" id="cd03443">
    <property type="entry name" value="PaaI_thioesterase"/>
    <property type="match status" value="1"/>
</dbReference>
<dbReference type="Pfam" id="PF14539">
    <property type="entry name" value="DUF4442"/>
    <property type="match status" value="1"/>
</dbReference>
<evidence type="ECO:0008006" key="3">
    <source>
        <dbReference type="Google" id="ProtNLM"/>
    </source>
</evidence>
<dbReference type="InterPro" id="IPR029069">
    <property type="entry name" value="HotDog_dom_sf"/>
</dbReference>